<dbReference type="Pfam" id="PF01486">
    <property type="entry name" value="K-box"/>
    <property type="match status" value="1"/>
</dbReference>
<dbReference type="GO" id="GO:0046983">
    <property type="term" value="F:protein dimerization activity"/>
    <property type="evidence" value="ECO:0007669"/>
    <property type="project" value="InterPro"/>
</dbReference>
<feature type="domain" description="K-box" evidence="8">
    <location>
        <begin position="69"/>
        <end position="159"/>
    </location>
</feature>
<dbReference type="GO" id="GO:0045944">
    <property type="term" value="P:positive regulation of transcription by RNA polymerase II"/>
    <property type="evidence" value="ECO:0007669"/>
    <property type="project" value="InterPro"/>
</dbReference>
<dbReference type="InterPro" id="IPR036879">
    <property type="entry name" value="TF_MADSbox_sf"/>
</dbReference>
<dbReference type="InterPro" id="IPR002487">
    <property type="entry name" value="TF_Kbox"/>
</dbReference>
<dbReference type="FunFam" id="3.40.1810.10:FF:000003">
    <property type="entry name" value="MADS-box transcription factor MADS-MC"/>
    <property type="match status" value="1"/>
</dbReference>
<dbReference type="CDD" id="cd00265">
    <property type="entry name" value="MADS_MEF2_like"/>
    <property type="match status" value="1"/>
</dbReference>
<evidence type="ECO:0000313" key="9">
    <source>
        <dbReference type="EMBL" id="CAC13995.1"/>
    </source>
</evidence>
<dbReference type="GO" id="GO:0005634">
    <property type="term" value="C:nucleus"/>
    <property type="evidence" value="ECO:0007669"/>
    <property type="project" value="UniProtKB-SubCell"/>
</dbReference>
<accession>Q9FST3</accession>
<dbReference type="GO" id="GO:0000977">
    <property type="term" value="F:RNA polymerase II transcription regulatory region sequence-specific DNA binding"/>
    <property type="evidence" value="ECO:0007669"/>
    <property type="project" value="InterPro"/>
</dbReference>
<keyword evidence="5" id="KW-0539">Nucleus</keyword>
<dbReference type="PROSITE" id="PS50066">
    <property type="entry name" value="MADS_BOX_2"/>
    <property type="match status" value="1"/>
</dbReference>
<dbReference type="InterPro" id="IPR050142">
    <property type="entry name" value="MADS-box/MEF2_TF"/>
</dbReference>
<keyword evidence="2" id="KW-0805">Transcription regulation</keyword>
<dbReference type="AlphaFoldDB" id="Q9FST3"/>
<sequence>KINRQVSFSKRRNGLMKKAYELSVLCDAQLALIVFSNHGKLYQYSSTSINSILERYKKCSALHFENDTQESQQVKLSKHHAKVMILEKSIRNLRGEDIHDLNVKELQSLEHTLEQTLKQVRSYKVDAIRGIIHELERKEQVLEDANMALRMKIAYANARRNSRTQLHFDGSPWTLTQQITSAPAAVNSACTHF</sequence>
<name>Q9FST3_GNEGN</name>
<feature type="coiled-coil region" evidence="6">
    <location>
        <begin position="106"/>
        <end position="152"/>
    </location>
</feature>
<dbReference type="InterPro" id="IPR002100">
    <property type="entry name" value="TF_MADSbox"/>
</dbReference>
<keyword evidence="4" id="KW-0804">Transcription</keyword>
<feature type="non-terminal residue" evidence="9">
    <location>
        <position position="1"/>
    </location>
</feature>
<dbReference type="PRINTS" id="PR00404">
    <property type="entry name" value="MADSDOMAIN"/>
</dbReference>
<evidence type="ECO:0000256" key="2">
    <source>
        <dbReference type="ARBA" id="ARBA00023015"/>
    </source>
</evidence>
<comment type="subcellular location">
    <subcellularLocation>
        <location evidence="1">Nucleus</location>
    </subcellularLocation>
</comment>
<evidence type="ECO:0000256" key="4">
    <source>
        <dbReference type="ARBA" id="ARBA00023163"/>
    </source>
</evidence>
<keyword evidence="6" id="KW-0175">Coiled coil</keyword>
<keyword evidence="3" id="KW-0238">DNA-binding</keyword>
<evidence type="ECO:0000256" key="1">
    <source>
        <dbReference type="ARBA" id="ARBA00004123"/>
    </source>
</evidence>
<evidence type="ECO:0000256" key="3">
    <source>
        <dbReference type="ARBA" id="ARBA00023125"/>
    </source>
</evidence>
<protein>
    <submittedName>
        <fullName evidence="9">Putative MADS-domain transcription factor GGM18</fullName>
    </submittedName>
</protein>
<dbReference type="Pfam" id="PF00319">
    <property type="entry name" value="SRF-TF"/>
    <property type="match status" value="1"/>
</dbReference>
<feature type="domain" description="MADS-box" evidence="7">
    <location>
        <begin position="1"/>
        <end position="48"/>
    </location>
</feature>
<evidence type="ECO:0000259" key="7">
    <source>
        <dbReference type="PROSITE" id="PS50066"/>
    </source>
</evidence>
<dbReference type="PROSITE" id="PS51297">
    <property type="entry name" value="K_BOX"/>
    <property type="match status" value="1"/>
</dbReference>
<dbReference type="PANTHER" id="PTHR48019">
    <property type="entry name" value="SERUM RESPONSE FACTOR HOMOLOG"/>
    <property type="match status" value="1"/>
</dbReference>
<dbReference type="InterPro" id="IPR033896">
    <property type="entry name" value="MEF2-like_N"/>
</dbReference>
<proteinExistence type="evidence at transcript level"/>
<evidence type="ECO:0000256" key="5">
    <source>
        <dbReference type="ARBA" id="ARBA00023242"/>
    </source>
</evidence>
<reference evidence="9" key="1">
    <citation type="journal article" date="2000" name="Mol. Biol. Evol.">
        <title>MADS-Box gene diversity in seed plants 300 million years ago.</title>
        <authorList>
            <person name="Becker A."/>
            <person name="Winter K.U."/>
            <person name="Meyer B."/>
            <person name="Saedler H."/>
            <person name="Theissen G."/>
        </authorList>
    </citation>
    <scope>NUCLEOTIDE SEQUENCE</scope>
</reference>
<dbReference type="EMBL" id="AJ251559">
    <property type="protein sequence ID" value="CAC13995.1"/>
    <property type="molecule type" value="mRNA"/>
</dbReference>
<dbReference type="GO" id="GO:0003700">
    <property type="term" value="F:DNA-binding transcription factor activity"/>
    <property type="evidence" value="ECO:0007669"/>
    <property type="project" value="InterPro"/>
</dbReference>
<dbReference type="SUPFAM" id="SSF55455">
    <property type="entry name" value="SRF-like"/>
    <property type="match status" value="1"/>
</dbReference>
<dbReference type="Gene3D" id="3.40.1810.10">
    <property type="entry name" value="Transcription factor, MADS-box"/>
    <property type="match status" value="1"/>
</dbReference>
<organism evidence="9">
    <name type="scientific">Gnetum gnemon</name>
    <name type="common">Spanish joint-fir</name>
    <name type="synonym">Gnetum acutatum</name>
    <dbReference type="NCBI Taxonomy" id="3382"/>
    <lineage>
        <taxon>Eukaryota</taxon>
        <taxon>Viridiplantae</taxon>
        <taxon>Streptophyta</taxon>
        <taxon>Embryophyta</taxon>
        <taxon>Tracheophyta</taxon>
        <taxon>Spermatophyta</taxon>
        <taxon>Gnetopsida</taxon>
        <taxon>Gnetidae</taxon>
        <taxon>Gnetales</taxon>
        <taxon>Gnetaceae</taxon>
        <taxon>Gnetum</taxon>
    </lineage>
</organism>
<evidence type="ECO:0000259" key="8">
    <source>
        <dbReference type="PROSITE" id="PS51297"/>
    </source>
</evidence>
<dbReference type="SMART" id="SM00432">
    <property type="entry name" value="MADS"/>
    <property type="match status" value="1"/>
</dbReference>
<gene>
    <name evidence="9" type="primary">ggm18</name>
</gene>
<evidence type="ECO:0000256" key="6">
    <source>
        <dbReference type="SAM" id="Coils"/>
    </source>
</evidence>